<dbReference type="EMBL" id="JAGFNK010000008">
    <property type="protein sequence ID" value="KAI9512597.1"/>
    <property type="molecule type" value="Genomic_DNA"/>
</dbReference>
<protein>
    <submittedName>
        <fullName evidence="1">Pkinase-domain-containing protein</fullName>
    </submittedName>
</protein>
<dbReference type="Proteomes" id="UP001207468">
    <property type="component" value="Unassembled WGS sequence"/>
</dbReference>
<keyword evidence="2" id="KW-1185">Reference proteome</keyword>
<reference evidence="1" key="1">
    <citation type="submission" date="2021-03" db="EMBL/GenBank/DDBJ databases">
        <title>Evolutionary priming and transition to the ectomycorrhizal habit in an iconic lineage of mushroom-forming fungi: is preadaptation a requirement?</title>
        <authorList>
            <consortium name="DOE Joint Genome Institute"/>
            <person name="Looney B.P."/>
            <person name="Miyauchi S."/>
            <person name="Morin E."/>
            <person name="Drula E."/>
            <person name="Courty P.E."/>
            <person name="Chicoki N."/>
            <person name="Fauchery L."/>
            <person name="Kohler A."/>
            <person name="Kuo A."/>
            <person name="LaButti K."/>
            <person name="Pangilinan J."/>
            <person name="Lipzen A."/>
            <person name="Riley R."/>
            <person name="Andreopoulos W."/>
            <person name="He G."/>
            <person name="Johnson J."/>
            <person name="Barry K.W."/>
            <person name="Grigoriev I.V."/>
            <person name="Nagy L."/>
            <person name="Hibbett D."/>
            <person name="Henrissat B."/>
            <person name="Matheny P.B."/>
            <person name="Labbe J."/>
            <person name="Martin A.F."/>
        </authorList>
    </citation>
    <scope>NUCLEOTIDE SEQUENCE</scope>
    <source>
        <strain evidence="1">BPL698</strain>
    </source>
</reference>
<sequence length="953" mass="104731">MSQQHVQQGHAHRPTNVPAPKEPFTAVAIPAFHITPTGARYGSAQSSSVRSFTPIKAFGDGSFGTVWLCDWHGPLPPNTPMSAMQSVVGHRPEYANIPNMRLVAVKRMKKKWEGGWEECRKLKELEALLVIPPHPNIIPLYDSFLLPETKELYFVFEPMEGHLYQLIKSRHGRRPFAGGLVASIFRQIVQGLHHIHASGYFHRDMKPENILVTTTGHHSYPNLSPTASPDAPPEQDVKVLVKLADFGLARETRSKPPYTEYVSTRWYRAPEVLLKSRDYSNPVDMWALGTIMAELVNLRPMFPGKKEADQLYLITQVLGDPCETYSDERGKQIGGGRWAGGVQMARDNFGFTFQKIQPKDFVSLFDPSVPPRLIECIADLLKFDPAARLTSLDCLEHPYLLDAVERFRHIPPALSVSTSLSGHSTGLSTPVSQFTSSPRVVQRPPSHLSSQLAGILESSSSHRRSLFPPYDSADPQYANLACPKPHYPLPLPHITTESSASSRPRNGDIPEEVALPTRPMDTATSPMVQEFPPRLPDEPDAVHNGVPHDVSASASKLHKTPSLPLRKQRWPGLGGMFGNGDKNHLPSVDESLNALQNQSNTPSLKRSQSSSTDSRSLPEVPSSIAAVPPPKDPKKIKKEAARMVREAEMQRRAQRKKAQQDQSRAVMQNRNQIIMEAQTKQELEWKWQSHAHLVNPQDTSRFIVSAEHNKLYNGGGPIRDRPAHGNAGPGLGPYERVAKARKREFDDDHSMSSSDLQNGPAMSVISFATNDSDPGPSLRTHATLFSSIRETCSSSPLGQFDSFSISGASDPSVSVGHHQASIGSSSLSDLGSPPPFHTLSLSPAGSWRTLHQDSADESLPQSRLSHLSVPSPTDELPYGGRVDGLSPSPGLTAPKSAINPIFKVPSRPSLKLSLKRSPSTPALPPFSRLDAVANREHAPLSPISFSTPDEEFC</sequence>
<name>A0ACC0UP25_9AGAM</name>
<organism evidence="1 2">
    <name type="scientific">Russula earlei</name>
    <dbReference type="NCBI Taxonomy" id="71964"/>
    <lineage>
        <taxon>Eukaryota</taxon>
        <taxon>Fungi</taxon>
        <taxon>Dikarya</taxon>
        <taxon>Basidiomycota</taxon>
        <taxon>Agaricomycotina</taxon>
        <taxon>Agaricomycetes</taxon>
        <taxon>Russulales</taxon>
        <taxon>Russulaceae</taxon>
        <taxon>Russula</taxon>
    </lineage>
</organism>
<evidence type="ECO:0000313" key="2">
    <source>
        <dbReference type="Proteomes" id="UP001207468"/>
    </source>
</evidence>
<comment type="caution">
    <text evidence="1">The sequence shown here is derived from an EMBL/GenBank/DDBJ whole genome shotgun (WGS) entry which is preliminary data.</text>
</comment>
<gene>
    <name evidence="1" type="ORF">F5148DRAFT_1279702</name>
</gene>
<evidence type="ECO:0000313" key="1">
    <source>
        <dbReference type="EMBL" id="KAI9512597.1"/>
    </source>
</evidence>
<accession>A0ACC0UP25</accession>
<proteinExistence type="predicted"/>